<accession>A0A2P2NKK1</accession>
<protein>
    <submittedName>
        <fullName evidence="1">Uncharacterized protein</fullName>
    </submittedName>
</protein>
<evidence type="ECO:0000313" key="1">
    <source>
        <dbReference type="EMBL" id="MBX42965.1"/>
    </source>
</evidence>
<sequence>MLSLNWFLYWSAFFSILSTNRSSIVIIGNIIPSLSNCWTMSPG</sequence>
<organism evidence="1">
    <name type="scientific">Rhizophora mucronata</name>
    <name type="common">Asiatic mangrove</name>
    <dbReference type="NCBI Taxonomy" id="61149"/>
    <lineage>
        <taxon>Eukaryota</taxon>
        <taxon>Viridiplantae</taxon>
        <taxon>Streptophyta</taxon>
        <taxon>Embryophyta</taxon>
        <taxon>Tracheophyta</taxon>
        <taxon>Spermatophyta</taxon>
        <taxon>Magnoliopsida</taxon>
        <taxon>eudicotyledons</taxon>
        <taxon>Gunneridae</taxon>
        <taxon>Pentapetalae</taxon>
        <taxon>rosids</taxon>
        <taxon>fabids</taxon>
        <taxon>Malpighiales</taxon>
        <taxon>Rhizophoraceae</taxon>
        <taxon>Rhizophora</taxon>
    </lineage>
</organism>
<name>A0A2P2NKK1_RHIMU</name>
<dbReference type="AlphaFoldDB" id="A0A2P2NKK1"/>
<dbReference type="EMBL" id="GGEC01062481">
    <property type="protein sequence ID" value="MBX42965.1"/>
    <property type="molecule type" value="Transcribed_RNA"/>
</dbReference>
<reference evidence="1" key="1">
    <citation type="submission" date="2018-02" db="EMBL/GenBank/DDBJ databases">
        <title>Rhizophora mucronata_Transcriptome.</title>
        <authorList>
            <person name="Meera S.P."/>
            <person name="Sreeshan A."/>
            <person name="Augustine A."/>
        </authorList>
    </citation>
    <scope>NUCLEOTIDE SEQUENCE</scope>
    <source>
        <tissue evidence="1">Leaf</tissue>
    </source>
</reference>
<proteinExistence type="predicted"/>